<name>A0A2G5TDK5_9PELO</name>
<gene>
    <name evidence="12" type="primary">Cnig_chr_V.g18313</name>
    <name evidence="12" type="ORF">B9Z55_018313</name>
</gene>
<evidence type="ECO:0000256" key="2">
    <source>
        <dbReference type="ARBA" id="ARBA00021200"/>
    </source>
</evidence>
<evidence type="ECO:0000256" key="6">
    <source>
        <dbReference type="ARBA" id="ARBA00022729"/>
    </source>
</evidence>
<organism evidence="12 13">
    <name type="scientific">Caenorhabditis nigoni</name>
    <dbReference type="NCBI Taxonomy" id="1611254"/>
    <lineage>
        <taxon>Eukaryota</taxon>
        <taxon>Metazoa</taxon>
        <taxon>Ecdysozoa</taxon>
        <taxon>Nematoda</taxon>
        <taxon>Chromadorea</taxon>
        <taxon>Rhabditida</taxon>
        <taxon>Rhabditina</taxon>
        <taxon>Rhabditomorpha</taxon>
        <taxon>Rhabditoidea</taxon>
        <taxon>Rhabditidae</taxon>
        <taxon>Peloderinae</taxon>
        <taxon>Caenorhabditis</taxon>
    </lineage>
</organism>
<reference evidence="13" key="1">
    <citation type="submission" date="2017-10" db="EMBL/GenBank/DDBJ databases">
        <title>Rapid genome shrinkage in a self-fertile nematode reveals novel sperm competition proteins.</title>
        <authorList>
            <person name="Yin D."/>
            <person name="Schwarz E.M."/>
            <person name="Thomas C.G."/>
            <person name="Felde R.L."/>
            <person name="Korf I.F."/>
            <person name="Cutter A.D."/>
            <person name="Schartner C.M."/>
            <person name="Ralston E.J."/>
            <person name="Meyer B.J."/>
            <person name="Haag E.S."/>
        </authorList>
    </citation>
    <scope>NUCLEOTIDE SEQUENCE [LARGE SCALE GENOMIC DNA]</scope>
    <source>
        <strain evidence="13">JU1422</strain>
    </source>
</reference>
<dbReference type="GO" id="GO:0015031">
    <property type="term" value="P:protein transport"/>
    <property type="evidence" value="ECO:0007669"/>
    <property type="project" value="UniProtKB-KW"/>
</dbReference>
<keyword evidence="13" id="KW-1185">Reference proteome</keyword>
<protein>
    <recommendedName>
        <fullName evidence="2">Protein amnionless</fullName>
    </recommendedName>
</protein>
<dbReference type="GO" id="GO:0016324">
    <property type="term" value="C:apical plasma membrane"/>
    <property type="evidence" value="ECO:0007669"/>
    <property type="project" value="TreeGrafter"/>
</dbReference>
<evidence type="ECO:0000256" key="9">
    <source>
        <dbReference type="ARBA" id="ARBA00023136"/>
    </source>
</evidence>
<accession>A0A2G5TDK5</accession>
<keyword evidence="6" id="KW-0732">Signal</keyword>
<dbReference type="GO" id="GO:0006898">
    <property type="term" value="P:receptor-mediated endocytosis"/>
    <property type="evidence" value="ECO:0007669"/>
    <property type="project" value="TreeGrafter"/>
</dbReference>
<evidence type="ECO:0000256" key="10">
    <source>
        <dbReference type="SAM" id="MobiDB-lite"/>
    </source>
</evidence>
<evidence type="ECO:0000256" key="3">
    <source>
        <dbReference type="ARBA" id="ARBA00022448"/>
    </source>
</evidence>
<dbReference type="InterPro" id="IPR026112">
    <property type="entry name" value="AMN"/>
</dbReference>
<evidence type="ECO:0000256" key="4">
    <source>
        <dbReference type="ARBA" id="ARBA00022475"/>
    </source>
</evidence>
<feature type="transmembrane region" description="Helical" evidence="11">
    <location>
        <begin position="307"/>
        <end position="326"/>
    </location>
</feature>
<feature type="region of interest" description="Disordered" evidence="10">
    <location>
        <begin position="417"/>
        <end position="541"/>
    </location>
</feature>
<dbReference type="OrthoDB" id="5872647at2759"/>
<evidence type="ECO:0000256" key="11">
    <source>
        <dbReference type="SAM" id="Phobius"/>
    </source>
</evidence>
<proteinExistence type="predicted"/>
<feature type="region of interest" description="Disordered" evidence="10">
    <location>
        <begin position="358"/>
        <end position="389"/>
    </location>
</feature>
<keyword evidence="7" id="KW-0653">Protein transport</keyword>
<feature type="compositionally biased region" description="Acidic residues" evidence="10">
    <location>
        <begin position="358"/>
        <end position="378"/>
    </location>
</feature>
<dbReference type="Pfam" id="PF14828">
    <property type="entry name" value="Amnionless"/>
    <property type="match status" value="1"/>
</dbReference>
<sequence>MSMGQVAHYDQTVTKKTSGGFSPGLSGIIRSQGTLNFESIYLGSCERYQKGGAGNLLKICINFQGMTTEDFNVLLRSMEGQFQLNLARPWAHESDQGGVQRLIADDAITVKNKNLVDEKTGRINSNSNPEITSLSDTQPKIEITRTNKHLDIYEKNRFLYISHTILKKICSYVHCEGVEDQCIDSFVPFGHCCPVCGTRINFYAVDLNITAAKYEFFLAMKRLENSPEVFGTLEKTAKDSLGAEYEVHTIAIINTHNSTYDEDFHKLAEKEMAKELLKLLSKQLTSFGTIKTFSSRIDRTIKTSSKIVASLIYFTVIVVLVGMYAYQYGDFRLPRATVFTPVIRYKRQEDDVAIEMEGGADEGEEEQEVSEIQSEPEEPAVRREEVEDVEDWRNINPNFALASSADNAGMDFEMTETMKSEEPEVQEEHQDGKEDSVQDKLIGIEEVDSQDAENGQNDPENPVQEVMEDLKDEEKPDDTEFGDINPNFESESELDIDSVSPELQNLSESESSSTTDAKSDDVANHKTDDGSSDENTDLLDF</sequence>
<keyword evidence="8 11" id="KW-1133">Transmembrane helix</keyword>
<keyword evidence="5 11" id="KW-0812">Transmembrane</keyword>
<evidence type="ECO:0000256" key="5">
    <source>
        <dbReference type="ARBA" id="ARBA00022692"/>
    </source>
</evidence>
<evidence type="ECO:0000313" key="12">
    <source>
        <dbReference type="EMBL" id="PIC25347.1"/>
    </source>
</evidence>
<dbReference type="PANTHER" id="PTHR14995">
    <property type="entry name" value="AMNIONLESS"/>
    <property type="match status" value="1"/>
</dbReference>
<dbReference type="EMBL" id="PDUG01000005">
    <property type="protein sequence ID" value="PIC25347.1"/>
    <property type="molecule type" value="Genomic_DNA"/>
</dbReference>
<evidence type="ECO:0000256" key="1">
    <source>
        <dbReference type="ARBA" id="ARBA00004251"/>
    </source>
</evidence>
<evidence type="ECO:0000256" key="8">
    <source>
        <dbReference type="ARBA" id="ARBA00022989"/>
    </source>
</evidence>
<dbReference type="GO" id="GO:0030139">
    <property type="term" value="C:endocytic vesicle"/>
    <property type="evidence" value="ECO:0007669"/>
    <property type="project" value="TreeGrafter"/>
</dbReference>
<dbReference type="PANTHER" id="PTHR14995:SF2">
    <property type="entry name" value="PROTEIN AMNIONLESS"/>
    <property type="match status" value="1"/>
</dbReference>
<evidence type="ECO:0000313" key="13">
    <source>
        <dbReference type="Proteomes" id="UP000230233"/>
    </source>
</evidence>
<dbReference type="STRING" id="1611254.A0A2G5TDK5"/>
<feature type="compositionally biased region" description="Basic and acidic residues" evidence="10">
    <location>
        <begin position="417"/>
        <end position="438"/>
    </location>
</feature>
<comment type="caution">
    <text evidence="12">The sequence shown here is derived from an EMBL/GenBank/DDBJ whole genome shotgun (WGS) entry which is preliminary data.</text>
</comment>
<feature type="compositionally biased region" description="Basic and acidic residues" evidence="10">
    <location>
        <begin position="517"/>
        <end position="529"/>
    </location>
</feature>
<feature type="compositionally biased region" description="Acidic residues" evidence="10">
    <location>
        <begin position="530"/>
        <end position="541"/>
    </location>
</feature>
<comment type="subcellular location">
    <subcellularLocation>
        <location evidence="1">Cell membrane</location>
        <topology evidence="1">Single-pass type I membrane protein</topology>
    </subcellularLocation>
</comment>
<keyword evidence="9 11" id="KW-0472">Membrane</keyword>
<dbReference type="Proteomes" id="UP000230233">
    <property type="component" value="Chromosome V"/>
</dbReference>
<keyword evidence="4" id="KW-1003">Cell membrane</keyword>
<dbReference type="AlphaFoldDB" id="A0A2G5TDK5"/>
<keyword evidence="3" id="KW-0813">Transport</keyword>
<evidence type="ECO:0000256" key="7">
    <source>
        <dbReference type="ARBA" id="ARBA00022927"/>
    </source>
</evidence>